<dbReference type="Pfam" id="PF22982">
    <property type="entry name" value="WHD_HRQ1"/>
    <property type="match status" value="1"/>
</dbReference>
<sequence>MPPKRKPAPDAAAEPPKKKPARTKKPPPPPSAPAIPWPPHFLSLERVHRALNLVYTFCCTRKQLATTFDNLKAAVEGHTKKPLTISDIAQIKSLVPRTVHFEYVDAEALEVYVAGATEREKAYSMMQETEAAVEEREVLLFEFVDGDLRKSVVNRLGDVKKAPGTEFKLPTFSTKTMKSVIEKRNAKFKEAVDKFLWECEESGQDPVEAITHQHRPYVPAKSFSEEVKEESTSTIPAEIPTERKSIAEIVEEIKKEDIYCDQIVEGGHRVFEPQEAEYGDLDFLMSQELVNAIYTARNITRFYSHQAEAINNLHAGHDVIVSTSTSSGKSLIYQIPVLHALEQDPDTRAMFIFPTKALAQDQKRSLQEVLGYMSEKLGPIVVDTFDGDTPFPDRRRIREEASVIFTNPDMLHVSILPNEEHWRMFLKNLKFVVVDELHVYTGPFGSHVALIMRRLRRICSAVGNNNIRFVSCSATITNPIEHMQNIFGITSVQLTSIDGSPRGRKEYLVWNTPPEPSGDILQESAKLFTHLLLRGVRCIAFCQIRQSCELLLQAVRRELQRRGRPEVISLVMGYRGGYTPQDRRRIEAEMFSGHLLGIVATNALELGVDIGALDAVITVGFPSSLAALRQQSGRAGRRNKDSLSVLIGGTRPLDQHYMSHPEELFSHSPAPLNVDLANPTTLESHLQCAAQELPLHPPRDELYFGPLTGSLTAEKLFLDQTTGFFSPSPRFLPHPASLVPIRDIEDAAFAVVDTTANRNIILETVEPSRAIFLLYEGGIFLHQGRSYLIKTFSHSSRLAAVEAVNVTWTTSPRDYTDIDPLQTLTTKPLPTTTASYGKLKVLTKVFGFFKFDRANRILDAVEVDSPPLEAEADGVWIDLPPELLPTLTSHRINPAAAIHSAAHAILSLLPAGLKTECKAPEKEFAKIQTSRKRPARLVFVERRGGTGAAAIAWERVAEVLETARLRVENCPCEMGCLDCVLGAGCKEGHEVASRVGAGVVLRCVLGMRVQEEWWGRVPEEGERGWDRGTVVPVWR</sequence>
<dbReference type="OrthoDB" id="18781at2759"/>
<dbReference type="Proteomes" id="UP000326924">
    <property type="component" value="Unassembled WGS sequence"/>
</dbReference>
<dbReference type="InterPro" id="IPR018973">
    <property type="entry name" value="MZB"/>
</dbReference>
<dbReference type="InterPro" id="IPR027417">
    <property type="entry name" value="P-loop_NTPase"/>
</dbReference>
<reference evidence="6 7" key="1">
    <citation type="submission" date="2019-09" db="EMBL/GenBank/DDBJ databases">
        <title>Draft genome of the ectomycorrhizal ascomycete Sphaerosporella brunnea.</title>
        <authorList>
            <consortium name="DOE Joint Genome Institute"/>
            <person name="Benucci G.M."/>
            <person name="Marozzi G."/>
            <person name="Antonielli L."/>
            <person name="Sanchez S."/>
            <person name="Marco P."/>
            <person name="Wang X."/>
            <person name="Falini L.B."/>
            <person name="Barry K."/>
            <person name="Haridas S."/>
            <person name="Lipzen A."/>
            <person name="Labutti K."/>
            <person name="Grigoriev I.V."/>
            <person name="Murat C."/>
            <person name="Martin F."/>
            <person name="Albertini E."/>
            <person name="Donnini D."/>
            <person name="Bonito G."/>
        </authorList>
    </citation>
    <scope>NUCLEOTIDE SEQUENCE [LARGE SCALE GENOMIC DNA]</scope>
    <source>
        <strain evidence="6 7">Sb_GMNB300</strain>
    </source>
</reference>
<keyword evidence="2" id="KW-0067">ATP-binding</keyword>
<dbReference type="InterPro" id="IPR001650">
    <property type="entry name" value="Helicase_C-like"/>
</dbReference>
<evidence type="ECO:0000256" key="2">
    <source>
        <dbReference type="ARBA" id="ARBA00022840"/>
    </source>
</evidence>
<dbReference type="PANTHER" id="PTHR47957">
    <property type="entry name" value="ATP-DEPENDENT HELICASE HRQ1"/>
    <property type="match status" value="1"/>
</dbReference>
<dbReference type="SUPFAM" id="SSF52540">
    <property type="entry name" value="P-loop containing nucleoside triphosphate hydrolases"/>
    <property type="match status" value="1"/>
</dbReference>
<dbReference type="PROSITE" id="PS51194">
    <property type="entry name" value="HELICASE_CTER"/>
    <property type="match status" value="1"/>
</dbReference>
<dbReference type="InterPro" id="IPR055227">
    <property type="entry name" value="HRQ1_WHD"/>
</dbReference>
<dbReference type="CDD" id="cd17923">
    <property type="entry name" value="DEXHc_Hrq1-like"/>
    <property type="match status" value="1"/>
</dbReference>
<keyword evidence="6" id="KW-0347">Helicase</keyword>
<dbReference type="GO" id="GO:0036297">
    <property type="term" value="P:interstrand cross-link repair"/>
    <property type="evidence" value="ECO:0007669"/>
    <property type="project" value="TreeGrafter"/>
</dbReference>
<comment type="caution">
    <text evidence="6">The sequence shown here is derived from an EMBL/GenBank/DDBJ whole genome shotgun (WGS) entry which is preliminary data.</text>
</comment>
<dbReference type="InParanoid" id="A0A5J5EM03"/>
<evidence type="ECO:0000256" key="3">
    <source>
        <dbReference type="SAM" id="MobiDB-lite"/>
    </source>
</evidence>
<evidence type="ECO:0000256" key="1">
    <source>
        <dbReference type="ARBA" id="ARBA00022741"/>
    </source>
</evidence>
<feature type="domain" description="Helicase C-terminal" evidence="5">
    <location>
        <begin position="527"/>
        <end position="680"/>
    </location>
</feature>
<dbReference type="Pfam" id="PF08839">
    <property type="entry name" value="CDT1"/>
    <property type="match status" value="1"/>
</dbReference>
<evidence type="ECO:0000313" key="6">
    <source>
        <dbReference type="EMBL" id="KAA8896241.1"/>
    </source>
</evidence>
<name>A0A5J5EM03_9PEZI</name>
<dbReference type="EMBL" id="VXIS01000220">
    <property type="protein sequence ID" value="KAA8896241.1"/>
    <property type="molecule type" value="Genomic_DNA"/>
</dbReference>
<dbReference type="Pfam" id="PF00271">
    <property type="entry name" value="Helicase_C"/>
    <property type="match status" value="1"/>
</dbReference>
<dbReference type="GO" id="GO:0005524">
    <property type="term" value="F:ATP binding"/>
    <property type="evidence" value="ECO:0007669"/>
    <property type="project" value="UniProtKB-KW"/>
</dbReference>
<evidence type="ECO:0000259" key="4">
    <source>
        <dbReference type="PROSITE" id="PS51192"/>
    </source>
</evidence>
<dbReference type="AlphaFoldDB" id="A0A5J5EM03"/>
<feature type="region of interest" description="Disordered" evidence="3">
    <location>
        <begin position="1"/>
        <end position="34"/>
    </location>
</feature>
<proteinExistence type="predicted"/>
<dbReference type="CDD" id="cd18797">
    <property type="entry name" value="SF2_C_Hrq"/>
    <property type="match status" value="1"/>
</dbReference>
<dbReference type="InterPro" id="IPR011545">
    <property type="entry name" value="DEAD/DEAH_box_helicase_dom"/>
</dbReference>
<keyword evidence="1" id="KW-0547">Nucleotide-binding</keyword>
<keyword evidence="7" id="KW-1185">Reference proteome</keyword>
<dbReference type="GO" id="GO:0003676">
    <property type="term" value="F:nucleic acid binding"/>
    <property type="evidence" value="ECO:0007669"/>
    <property type="project" value="InterPro"/>
</dbReference>
<organism evidence="6 7">
    <name type="scientific">Sphaerosporella brunnea</name>
    <dbReference type="NCBI Taxonomy" id="1250544"/>
    <lineage>
        <taxon>Eukaryota</taxon>
        <taxon>Fungi</taxon>
        <taxon>Dikarya</taxon>
        <taxon>Ascomycota</taxon>
        <taxon>Pezizomycotina</taxon>
        <taxon>Pezizomycetes</taxon>
        <taxon>Pezizales</taxon>
        <taxon>Pyronemataceae</taxon>
        <taxon>Sphaerosporella</taxon>
    </lineage>
</organism>
<protein>
    <submittedName>
        <fullName evidence="6">Putative ATP-dependent RNA helicase</fullName>
    </submittedName>
</protein>
<dbReference type="GO" id="GO:0005634">
    <property type="term" value="C:nucleus"/>
    <property type="evidence" value="ECO:0007669"/>
    <property type="project" value="TreeGrafter"/>
</dbReference>
<evidence type="ECO:0000259" key="5">
    <source>
        <dbReference type="PROSITE" id="PS51194"/>
    </source>
</evidence>
<dbReference type="SUPFAM" id="SSF46785">
    <property type="entry name" value="Winged helix' DNA-binding domain"/>
    <property type="match status" value="1"/>
</dbReference>
<evidence type="ECO:0000313" key="7">
    <source>
        <dbReference type="Proteomes" id="UP000326924"/>
    </source>
</evidence>
<dbReference type="Gene3D" id="3.40.50.300">
    <property type="entry name" value="P-loop containing nucleotide triphosphate hydrolases"/>
    <property type="match status" value="2"/>
</dbReference>
<feature type="domain" description="Helicase ATP-binding" evidence="4">
    <location>
        <begin position="310"/>
        <end position="494"/>
    </location>
</feature>
<keyword evidence="6" id="KW-0378">Hydrolase</keyword>
<dbReference type="SMART" id="SM01075">
    <property type="entry name" value="CDT1"/>
    <property type="match status" value="1"/>
</dbReference>
<dbReference type="InterPro" id="IPR014001">
    <property type="entry name" value="Helicase_ATP-bd"/>
</dbReference>
<dbReference type="PANTHER" id="PTHR47957:SF3">
    <property type="entry name" value="ATP-DEPENDENT HELICASE HRQ1"/>
    <property type="match status" value="1"/>
</dbReference>
<dbReference type="SMART" id="SM00487">
    <property type="entry name" value="DEXDc"/>
    <property type="match status" value="1"/>
</dbReference>
<dbReference type="GO" id="GO:0043138">
    <property type="term" value="F:3'-5' DNA helicase activity"/>
    <property type="evidence" value="ECO:0007669"/>
    <property type="project" value="TreeGrafter"/>
</dbReference>
<dbReference type="PROSITE" id="PS51192">
    <property type="entry name" value="HELICASE_ATP_BIND_1"/>
    <property type="match status" value="1"/>
</dbReference>
<dbReference type="SMART" id="SM00490">
    <property type="entry name" value="HELICc"/>
    <property type="match status" value="1"/>
</dbReference>
<dbReference type="FunCoup" id="A0A5J5EM03">
    <property type="interactions" value="92"/>
</dbReference>
<dbReference type="Pfam" id="PF00270">
    <property type="entry name" value="DEAD"/>
    <property type="match status" value="1"/>
</dbReference>
<gene>
    <name evidence="6" type="ORF">FN846DRAFT_921754</name>
</gene>
<dbReference type="Pfam" id="PF09369">
    <property type="entry name" value="MZB"/>
    <property type="match status" value="1"/>
</dbReference>
<dbReference type="InterPro" id="IPR014939">
    <property type="entry name" value="CDT1_Gemini-bd-like"/>
</dbReference>
<dbReference type="InterPro" id="IPR036390">
    <property type="entry name" value="WH_DNA-bd_sf"/>
</dbReference>
<dbReference type="GO" id="GO:0006289">
    <property type="term" value="P:nucleotide-excision repair"/>
    <property type="evidence" value="ECO:0007669"/>
    <property type="project" value="TreeGrafter"/>
</dbReference>
<accession>A0A5J5EM03</accession>